<organism evidence="2">
    <name type="scientific">marine sediment metagenome</name>
    <dbReference type="NCBI Taxonomy" id="412755"/>
    <lineage>
        <taxon>unclassified sequences</taxon>
        <taxon>metagenomes</taxon>
        <taxon>ecological metagenomes</taxon>
    </lineage>
</organism>
<gene>
    <name evidence="2" type="ORF">S01H1_71132</name>
</gene>
<sequence>TLGRRIQVKSGKTIYEGVAESVAWDGSLLLRHSNGNLSKIVAGDATLRD</sequence>
<dbReference type="SUPFAM" id="SSF50037">
    <property type="entry name" value="C-terminal domain of transcriptional repressors"/>
    <property type="match status" value="1"/>
</dbReference>
<dbReference type="AlphaFoldDB" id="X0XUZ5"/>
<reference evidence="2" key="1">
    <citation type="journal article" date="2014" name="Front. Microbiol.">
        <title>High frequency of phylogenetically diverse reductive dehalogenase-homologous genes in deep subseafloor sedimentary metagenomes.</title>
        <authorList>
            <person name="Kawai M."/>
            <person name="Futagami T."/>
            <person name="Toyoda A."/>
            <person name="Takaki Y."/>
            <person name="Nishi S."/>
            <person name="Hori S."/>
            <person name="Arai W."/>
            <person name="Tsubouchi T."/>
            <person name="Morono Y."/>
            <person name="Uchiyama I."/>
            <person name="Ito T."/>
            <person name="Fujiyama A."/>
            <person name="Inagaki F."/>
            <person name="Takami H."/>
        </authorList>
    </citation>
    <scope>NUCLEOTIDE SEQUENCE</scope>
    <source>
        <strain evidence="2">Expedition CK06-06</strain>
    </source>
</reference>
<comment type="caution">
    <text evidence="2">The sequence shown here is derived from an EMBL/GenBank/DDBJ whole genome shotgun (WGS) entry which is preliminary data.</text>
</comment>
<feature type="domain" description="Biotin protein ligase C-terminal" evidence="1">
    <location>
        <begin position="1"/>
        <end position="47"/>
    </location>
</feature>
<evidence type="ECO:0000313" key="2">
    <source>
        <dbReference type="EMBL" id="GAG39067.1"/>
    </source>
</evidence>
<dbReference type="Pfam" id="PF02237">
    <property type="entry name" value="BPL_C"/>
    <property type="match status" value="1"/>
</dbReference>
<proteinExistence type="predicted"/>
<name>X0XUZ5_9ZZZZ</name>
<dbReference type="InterPro" id="IPR003142">
    <property type="entry name" value="BPL_C"/>
</dbReference>
<evidence type="ECO:0000259" key="1">
    <source>
        <dbReference type="Pfam" id="PF02237"/>
    </source>
</evidence>
<accession>X0XUZ5</accession>
<dbReference type="EMBL" id="BARS01047349">
    <property type="protein sequence ID" value="GAG39067.1"/>
    <property type="molecule type" value="Genomic_DNA"/>
</dbReference>
<dbReference type="Gene3D" id="2.30.30.100">
    <property type="match status" value="1"/>
</dbReference>
<protein>
    <recommendedName>
        <fullName evidence="1">Biotin protein ligase C-terminal domain-containing protein</fullName>
    </recommendedName>
</protein>
<feature type="non-terminal residue" evidence="2">
    <location>
        <position position="1"/>
    </location>
</feature>
<dbReference type="InterPro" id="IPR008988">
    <property type="entry name" value="Transcriptional_repressor_C"/>
</dbReference>